<reference evidence="1 2" key="1">
    <citation type="journal article" date="2011" name="J. Bacteriol.">
        <title>Complete genome sequence of Amycolicicoccus subflavus DQS3-9A1T, an actinomycete isolated from crude oil-polluted soil.</title>
        <authorList>
            <person name="Cai M."/>
            <person name="Chen W.M."/>
            <person name="Nie Y."/>
            <person name="Chi C.Q."/>
            <person name="Wang Y.N."/>
            <person name="Tang Y.Q."/>
            <person name="Li G.Y."/>
            <person name="Wu X.L."/>
        </authorList>
    </citation>
    <scope>NUCLEOTIDE SEQUENCE [LARGE SCALE GENOMIC DNA]</scope>
    <source>
        <strain evidence="2">DSM 45089 / DQS3-9A1</strain>
    </source>
</reference>
<dbReference type="Proteomes" id="UP000009235">
    <property type="component" value="Chromosome"/>
</dbReference>
<dbReference type="KEGG" id="asd:AS9A_1154"/>
<accession>F6ERM9</accession>
<gene>
    <name evidence="1" type="ordered locus">AS9A_1154</name>
</gene>
<dbReference type="Gene3D" id="3.40.50.1820">
    <property type="entry name" value="alpha/beta hydrolase"/>
    <property type="match status" value="1"/>
</dbReference>
<dbReference type="OrthoDB" id="6059224at2"/>
<dbReference type="AlphaFoldDB" id="F6ERM9"/>
<dbReference type="InterPro" id="IPR029058">
    <property type="entry name" value="AB_hydrolase_fold"/>
</dbReference>
<sequence length="275" mass="29243">MNLQRGIAAGVPYVAKPPMSGTAENAPVVFGWHLMDSPRSEVAFEAAVPMEGLDAWRIYLGLPLCGSRMPAGGFDEIMQLGMEDAVLNLQGPIADQAAREFADVYPLLRKKLGFGDAALGVMGGSLGAAIASLIIAEQVMPVRAAVLVSPLLQLRAVVAAMSRVYGINYDWTPEANQVADRLDFVARASDFARAGAPPVRAILGADDEPDGFIEPAENFIGALRSVYNGTPTDLHFVDNMAHALADEPGLEAGPQLPHASKVDALAVEWFAQHLR</sequence>
<keyword evidence="2" id="KW-1185">Reference proteome</keyword>
<dbReference type="eggNOG" id="COG1073">
    <property type="taxonomic scope" value="Bacteria"/>
</dbReference>
<dbReference type="EMBL" id="CP002786">
    <property type="protein sequence ID" value="AEF39606.1"/>
    <property type="molecule type" value="Genomic_DNA"/>
</dbReference>
<dbReference type="RefSeq" id="WP_013805955.1">
    <property type="nucleotide sequence ID" value="NC_015564.1"/>
</dbReference>
<dbReference type="SUPFAM" id="SSF53474">
    <property type="entry name" value="alpha/beta-Hydrolases"/>
    <property type="match status" value="1"/>
</dbReference>
<protein>
    <recommendedName>
        <fullName evidence="3">Peptidase S9 prolyl oligopeptidase catalytic domain-containing protein</fullName>
    </recommendedName>
</protein>
<organism evidence="1 2">
    <name type="scientific">Hoyosella subflava (strain DSM 45089 / JCM 17490 / NBRC 109087 / DQS3-9A1)</name>
    <name type="common">Amycolicicoccus subflavus</name>
    <dbReference type="NCBI Taxonomy" id="443218"/>
    <lineage>
        <taxon>Bacteria</taxon>
        <taxon>Bacillati</taxon>
        <taxon>Actinomycetota</taxon>
        <taxon>Actinomycetes</taxon>
        <taxon>Mycobacteriales</taxon>
        <taxon>Hoyosellaceae</taxon>
        <taxon>Hoyosella</taxon>
    </lineage>
</organism>
<evidence type="ECO:0008006" key="3">
    <source>
        <dbReference type="Google" id="ProtNLM"/>
    </source>
</evidence>
<name>F6ERM9_HOYSD</name>
<evidence type="ECO:0000313" key="2">
    <source>
        <dbReference type="Proteomes" id="UP000009235"/>
    </source>
</evidence>
<dbReference type="HOGENOM" id="CLU_1029117_0_0_11"/>
<evidence type="ECO:0000313" key="1">
    <source>
        <dbReference type="EMBL" id="AEF39606.1"/>
    </source>
</evidence>
<proteinExistence type="predicted"/>